<accession>A0A840TMG5</accession>
<organism evidence="1 2">
    <name type="scientific">Rhabdobacter roseus</name>
    <dbReference type="NCBI Taxonomy" id="1655419"/>
    <lineage>
        <taxon>Bacteria</taxon>
        <taxon>Pseudomonadati</taxon>
        <taxon>Bacteroidota</taxon>
        <taxon>Cytophagia</taxon>
        <taxon>Cytophagales</taxon>
        <taxon>Cytophagaceae</taxon>
        <taxon>Rhabdobacter</taxon>
    </lineage>
</organism>
<sequence length="60" mass="6764">MNNLNELFPDLEPDAHVPAHLQKVLLSEIDFIRDSMQVVALFTSVFLDTALLSVVPLEEK</sequence>
<evidence type="ECO:0000313" key="1">
    <source>
        <dbReference type="EMBL" id="MBB5284801.1"/>
    </source>
</evidence>
<dbReference type="RefSeq" id="WP_184174759.1">
    <property type="nucleotide sequence ID" value="NZ_JACHGF010000004.1"/>
</dbReference>
<keyword evidence="2" id="KW-1185">Reference proteome</keyword>
<reference evidence="1 2" key="1">
    <citation type="submission" date="2020-08" db="EMBL/GenBank/DDBJ databases">
        <title>Genomic Encyclopedia of Type Strains, Phase IV (KMG-IV): sequencing the most valuable type-strain genomes for metagenomic binning, comparative biology and taxonomic classification.</title>
        <authorList>
            <person name="Goeker M."/>
        </authorList>
    </citation>
    <scope>NUCLEOTIDE SEQUENCE [LARGE SCALE GENOMIC DNA]</scope>
    <source>
        <strain evidence="1 2">DSM 105074</strain>
    </source>
</reference>
<comment type="caution">
    <text evidence="1">The sequence shown here is derived from an EMBL/GenBank/DDBJ whole genome shotgun (WGS) entry which is preliminary data.</text>
</comment>
<gene>
    <name evidence="1" type="ORF">HNQ92_002949</name>
</gene>
<dbReference type="Proteomes" id="UP000557307">
    <property type="component" value="Unassembled WGS sequence"/>
</dbReference>
<dbReference type="EMBL" id="JACHGF010000004">
    <property type="protein sequence ID" value="MBB5284801.1"/>
    <property type="molecule type" value="Genomic_DNA"/>
</dbReference>
<proteinExistence type="predicted"/>
<dbReference type="AlphaFoldDB" id="A0A840TMG5"/>
<name>A0A840TMG5_9BACT</name>
<evidence type="ECO:0000313" key="2">
    <source>
        <dbReference type="Proteomes" id="UP000557307"/>
    </source>
</evidence>
<protein>
    <submittedName>
        <fullName evidence="1">Uncharacterized protein</fullName>
    </submittedName>
</protein>